<dbReference type="PANTHER" id="PTHR44337">
    <property type="entry name" value="CARCINOEMBRYONIC ANTIGEN-RELATED CELL ADHESION MOLECULE 8"/>
    <property type="match status" value="1"/>
</dbReference>
<reference evidence="7" key="2">
    <citation type="submission" date="2025-08" db="UniProtKB">
        <authorList>
            <consortium name="Ensembl"/>
        </authorList>
    </citation>
    <scope>IDENTIFICATION</scope>
</reference>
<evidence type="ECO:0000256" key="1">
    <source>
        <dbReference type="ARBA" id="ARBA00022729"/>
    </source>
</evidence>
<organism evidence="7 8">
    <name type="scientific">Sus scrofa</name>
    <name type="common">Pig</name>
    <dbReference type="NCBI Taxonomy" id="9823"/>
    <lineage>
        <taxon>Eukaryota</taxon>
        <taxon>Metazoa</taxon>
        <taxon>Chordata</taxon>
        <taxon>Craniata</taxon>
        <taxon>Vertebrata</taxon>
        <taxon>Euteleostomi</taxon>
        <taxon>Mammalia</taxon>
        <taxon>Eutheria</taxon>
        <taxon>Laurasiatheria</taxon>
        <taxon>Artiodactyla</taxon>
        <taxon>Suina</taxon>
        <taxon>Suidae</taxon>
        <taxon>Sus</taxon>
    </lineage>
</organism>
<evidence type="ECO:0000313" key="7">
    <source>
        <dbReference type="Ensembl" id="ENSSSCP00070048389.1"/>
    </source>
</evidence>
<dbReference type="InterPro" id="IPR003599">
    <property type="entry name" value="Ig_sub"/>
</dbReference>
<evidence type="ECO:0000256" key="3">
    <source>
        <dbReference type="ARBA" id="ARBA00023180"/>
    </source>
</evidence>
<dbReference type="PROSITE" id="PS50835">
    <property type="entry name" value="IG_LIKE"/>
    <property type="match status" value="2"/>
</dbReference>
<dbReference type="Gene3D" id="2.60.40.10">
    <property type="entry name" value="Immunoglobulins"/>
    <property type="match status" value="3"/>
</dbReference>
<keyword evidence="3" id="KW-0325">Glycoprotein</keyword>
<dbReference type="PANTHER" id="PTHR44337:SF20">
    <property type="entry name" value="CARCINOEMBRYONIC ANTIGEN-RELATED CELL ADHESION MOLECULE 5-RELATED"/>
    <property type="match status" value="1"/>
</dbReference>
<reference evidence="7 8" key="1">
    <citation type="submission" date="2017-08" db="EMBL/GenBank/DDBJ databases">
        <title>USMARCv1.0.</title>
        <authorList>
            <person name="Hannum G.I."/>
            <person name="Koren S."/>
            <person name="Schroeder S.G."/>
            <person name="Chin S.C."/>
            <person name="Nonneman D.J."/>
            <person name="Becker S.A."/>
            <person name="Rosen B.D."/>
            <person name="Bickhart D.M."/>
            <person name="Putnam N.H."/>
            <person name="Green R.E."/>
            <person name="Tuggle C.K."/>
            <person name="Liu H."/>
            <person name="Rohrer G.A."/>
            <person name="Warr A."/>
            <person name="Hall R."/>
            <person name="Kim K."/>
            <person name="Hume D.A."/>
            <person name="Talbot R."/>
            <person name="Chow W."/>
            <person name="Howe K."/>
            <person name="Schwartz A.S."/>
            <person name="Watson M."/>
            <person name="Archibald A.L."/>
            <person name="Phillippy A.M."/>
            <person name="Smith T.P.L."/>
        </authorList>
    </citation>
    <scope>NUCLEOTIDE SEQUENCE [LARGE SCALE GENOMIC DNA]</scope>
</reference>
<evidence type="ECO:0000256" key="5">
    <source>
        <dbReference type="ARBA" id="ARBA00038222"/>
    </source>
</evidence>
<sequence length="385" mass="41392">MVRERHSWDLNLTLRLSPGLLGRASSCPADHHTCPNSSAGRGQHHPGCSGLGRGRAPVLQLVRGAGTEMAQQILTFHVISGGLTLGPAHTGQETVKPDGSLHIAGLNLADMGPYTLRKILMDMSHPTWSVYLPVYEYMPQPSILADNIAPMEDMDSVTLTCVPPKSVAAIRWFKDSDVLSTGGRGELSPDHRFLTLQNITRNDTGLYQCEASNSATSSLSNPLPVNMNYGPGVPVINPMDSTFVAGSNLTLSCFASSNPPAAYTWRVDGSPGPAGQLLSILDVSLNSSGLYSCHAANADTGLQSMAQLVVHIKDQGSCVFSPEKIQTIQHGVMIQKAGYYLAIHHLTSYPVKEEKTHKLHVQRRSNWDVNSETAGCHGTHGSLEI</sequence>
<dbReference type="FunFam" id="2.60.40.10:FF:000244">
    <property type="entry name" value="carcinoembryonic antigen-related cell adhesion molecule 16"/>
    <property type="match status" value="1"/>
</dbReference>
<dbReference type="Pfam" id="PF13895">
    <property type="entry name" value="Ig_2"/>
    <property type="match status" value="2"/>
</dbReference>
<evidence type="ECO:0000313" key="8">
    <source>
        <dbReference type="Proteomes" id="UP000314985"/>
    </source>
</evidence>
<dbReference type="InterPro" id="IPR036179">
    <property type="entry name" value="Ig-like_dom_sf"/>
</dbReference>
<keyword evidence="1" id="KW-0732">Signal</keyword>
<name>A0A4X1W1Q6_PIG</name>
<dbReference type="SMART" id="SM00409">
    <property type="entry name" value="IG"/>
    <property type="match status" value="2"/>
</dbReference>
<accession>A0A4X1W1Q6</accession>
<proteinExistence type="inferred from homology"/>
<dbReference type="InterPro" id="IPR052598">
    <property type="entry name" value="IgSF_CEA-related"/>
</dbReference>
<evidence type="ECO:0000256" key="4">
    <source>
        <dbReference type="ARBA" id="ARBA00023319"/>
    </source>
</evidence>
<comment type="similarity">
    <text evidence="5">Belongs to the immunoglobulin superfamily. CEA family.</text>
</comment>
<evidence type="ECO:0000259" key="6">
    <source>
        <dbReference type="PROSITE" id="PS50835"/>
    </source>
</evidence>
<dbReference type="SUPFAM" id="SSF48726">
    <property type="entry name" value="Immunoglobulin"/>
    <property type="match status" value="3"/>
</dbReference>
<keyword evidence="4" id="KW-0393">Immunoglobulin domain</keyword>
<dbReference type="InterPro" id="IPR003598">
    <property type="entry name" value="Ig_sub2"/>
</dbReference>
<protein>
    <recommendedName>
        <fullName evidence="6">Ig-like domain-containing protein</fullName>
    </recommendedName>
</protein>
<feature type="domain" description="Ig-like" evidence="6">
    <location>
        <begin position="139"/>
        <end position="220"/>
    </location>
</feature>
<dbReference type="Proteomes" id="UP000314985">
    <property type="component" value="Chromosome 6"/>
</dbReference>
<keyword evidence="2" id="KW-1015">Disulfide bond</keyword>
<evidence type="ECO:0000256" key="2">
    <source>
        <dbReference type="ARBA" id="ARBA00023157"/>
    </source>
</evidence>
<dbReference type="InterPro" id="IPR007110">
    <property type="entry name" value="Ig-like_dom"/>
</dbReference>
<feature type="domain" description="Ig-like" evidence="6">
    <location>
        <begin position="231"/>
        <end position="309"/>
    </location>
</feature>
<dbReference type="SMART" id="SM00408">
    <property type="entry name" value="IGc2"/>
    <property type="match status" value="2"/>
</dbReference>
<dbReference type="InterPro" id="IPR013783">
    <property type="entry name" value="Ig-like_fold"/>
</dbReference>
<dbReference type="Ensembl" id="ENSSSCT00070056944.1">
    <property type="protein sequence ID" value="ENSSSCP00070048389.1"/>
    <property type="gene ID" value="ENSSSCG00070028399.1"/>
</dbReference>
<dbReference type="AlphaFoldDB" id="A0A4X1W1Q6"/>